<keyword evidence="2 5" id="KW-0812">Transmembrane</keyword>
<evidence type="ECO:0000259" key="6">
    <source>
        <dbReference type="PROSITE" id="PS50850"/>
    </source>
</evidence>
<keyword evidence="3 5" id="KW-1133">Transmembrane helix</keyword>
<evidence type="ECO:0000313" key="8">
    <source>
        <dbReference type="Proteomes" id="UP000245468"/>
    </source>
</evidence>
<dbReference type="PANTHER" id="PTHR23508:SF10">
    <property type="entry name" value="CARBOXYLIC ACID TRANSPORTER PROTEIN HOMOLOG"/>
    <property type="match status" value="1"/>
</dbReference>
<feature type="transmembrane region" description="Helical" evidence="5">
    <location>
        <begin position="373"/>
        <end position="393"/>
    </location>
</feature>
<dbReference type="InterPro" id="IPR011701">
    <property type="entry name" value="MFS"/>
</dbReference>
<dbReference type="EMBL" id="CP029346">
    <property type="protein sequence ID" value="AWL09435.1"/>
    <property type="molecule type" value="Genomic_DNA"/>
</dbReference>
<reference evidence="8" key="1">
    <citation type="submission" date="2018-05" db="EMBL/GenBank/DDBJ databases">
        <title>Pseudarcicella sp. HME7025 Genome sequencing and assembly.</title>
        <authorList>
            <person name="Kim H."/>
            <person name="Kang H."/>
            <person name="Joh K."/>
        </authorList>
    </citation>
    <scope>NUCLEOTIDE SEQUENCE [LARGE SCALE GENOMIC DNA]</scope>
    <source>
        <strain evidence="8">HME7025</strain>
    </source>
</reference>
<dbReference type="InterPro" id="IPR036259">
    <property type="entry name" value="MFS_trans_sf"/>
</dbReference>
<feature type="transmembrane region" description="Helical" evidence="5">
    <location>
        <begin position="346"/>
        <end position="367"/>
    </location>
</feature>
<feature type="transmembrane region" description="Helical" evidence="5">
    <location>
        <begin position="311"/>
        <end position="334"/>
    </location>
</feature>
<dbReference type="PROSITE" id="PS00216">
    <property type="entry name" value="SUGAR_TRANSPORT_1"/>
    <property type="match status" value="1"/>
</dbReference>
<keyword evidence="4 5" id="KW-0472">Membrane</keyword>
<accession>A0A2S2DVM6</accession>
<evidence type="ECO:0000256" key="5">
    <source>
        <dbReference type="SAM" id="Phobius"/>
    </source>
</evidence>
<feature type="transmembrane region" description="Helical" evidence="5">
    <location>
        <begin position="56"/>
        <end position="75"/>
    </location>
</feature>
<evidence type="ECO:0000256" key="3">
    <source>
        <dbReference type="ARBA" id="ARBA00022989"/>
    </source>
</evidence>
<feature type="domain" description="Major facilitator superfamily (MFS) profile" evidence="6">
    <location>
        <begin position="20"/>
        <end position="401"/>
    </location>
</feature>
<evidence type="ECO:0000256" key="4">
    <source>
        <dbReference type="ARBA" id="ARBA00023136"/>
    </source>
</evidence>
<dbReference type="AlphaFoldDB" id="A0A2S2DVM6"/>
<name>A0A2S2DVM6_9BACT</name>
<keyword evidence="8" id="KW-1185">Reference proteome</keyword>
<feature type="transmembrane region" description="Helical" evidence="5">
    <location>
        <begin position="145"/>
        <end position="167"/>
    </location>
</feature>
<comment type="subcellular location">
    <subcellularLocation>
        <location evidence="1">Membrane</location>
        <topology evidence="1">Multi-pass membrane protein</topology>
    </subcellularLocation>
</comment>
<feature type="transmembrane region" description="Helical" evidence="5">
    <location>
        <begin position="256"/>
        <end position="277"/>
    </location>
</feature>
<gene>
    <name evidence="7" type="ORF">HME7025_01580</name>
</gene>
<dbReference type="InterPro" id="IPR020846">
    <property type="entry name" value="MFS_dom"/>
</dbReference>
<feature type="transmembrane region" description="Helical" evidence="5">
    <location>
        <begin position="12"/>
        <end position="29"/>
    </location>
</feature>
<dbReference type="PANTHER" id="PTHR23508">
    <property type="entry name" value="CARBOXYLIC ACID TRANSPORTER PROTEIN HOMOLOG"/>
    <property type="match status" value="1"/>
</dbReference>
<evidence type="ECO:0000256" key="1">
    <source>
        <dbReference type="ARBA" id="ARBA00004141"/>
    </source>
</evidence>
<dbReference type="OrthoDB" id="9787026at2"/>
<proteinExistence type="predicted"/>
<dbReference type="Pfam" id="PF07690">
    <property type="entry name" value="MFS_1"/>
    <property type="match status" value="1"/>
</dbReference>
<dbReference type="Proteomes" id="UP000245468">
    <property type="component" value="Chromosome"/>
</dbReference>
<dbReference type="GO" id="GO:0005886">
    <property type="term" value="C:plasma membrane"/>
    <property type="evidence" value="ECO:0007669"/>
    <property type="project" value="TreeGrafter"/>
</dbReference>
<dbReference type="KEGG" id="psez:HME7025_01580"/>
<dbReference type="InterPro" id="IPR005829">
    <property type="entry name" value="Sugar_transporter_CS"/>
</dbReference>
<evidence type="ECO:0000313" key="7">
    <source>
        <dbReference type="EMBL" id="AWL09435.1"/>
    </source>
</evidence>
<feature type="transmembrane region" description="Helical" evidence="5">
    <location>
        <begin position="87"/>
        <end position="107"/>
    </location>
</feature>
<dbReference type="GO" id="GO:0046943">
    <property type="term" value="F:carboxylic acid transmembrane transporter activity"/>
    <property type="evidence" value="ECO:0007669"/>
    <property type="project" value="TreeGrafter"/>
</dbReference>
<protein>
    <submittedName>
        <fullName evidence="7">Gallate transporter</fullName>
    </submittedName>
</protein>
<dbReference type="RefSeq" id="WP_109323122.1">
    <property type="nucleotide sequence ID" value="NZ_CP029346.1"/>
</dbReference>
<dbReference type="SUPFAM" id="SSF103473">
    <property type="entry name" value="MFS general substrate transporter"/>
    <property type="match status" value="1"/>
</dbReference>
<feature type="transmembrane region" description="Helical" evidence="5">
    <location>
        <begin position="113"/>
        <end position="133"/>
    </location>
</feature>
<evidence type="ECO:0000256" key="2">
    <source>
        <dbReference type="ARBA" id="ARBA00022692"/>
    </source>
</evidence>
<dbReference type="PROSITE" id="PS50850">
    <property type="entry name" value="MFS"/>
    <property type="match status" value="1"/>
</dbReference>
<feature type="transmembrane region" description="Helical" evidence="5">
    <location>
        <begin position="173"/>
        <end position="194"/>
    </location>
</feature>
<sequence>MKDQIKLQSSAPMSGFQVLMVALCFFMNFNDGIDVLIVSFSSSEIIREFGLSKTEMGYIFSAGLAGMTLGCFSLAPLADKYGRRRIFLISLLMISLGMFGVAFAQAYVPILAWRFLTGLGIGGILPTIATTAAEYSNDKYRDFNVGLIQAGWPIGAILTGLICADLIPLKGWHYAFFLAGCFSAMMTVLVFFVMKDSEEFQSKKIEEQGVKVLLTEELKPNTWRLWLAAFFGFMTLYTVMSWVPTIAKDSGMPFELATYVGISLNIGAAIGSSSIGALGSKFGLKKTHFIYMLSAFTVMQLYAFLPLNTVLIFILVMFIGVFAQGGFNGIWPILSRIYPTSIRATGVGYTVGIGRLGAILGPAVFGILSDSHVGNTVLFVLFSLPLLVMGLIIRTLPSQKL</sequence>
<dbReference type="Gene3D" id="1.20.1250.20">
    <property type="entry name" value="MFS general substrate transporter like domains"/>
    <property type="match status" value="2"/>
</dbReference>
<feature type="transmembrane region" description="Helical" evidence="5">
    <location>
        <begin position="225"/>
        <end position="244"/>
    </location>
</feature>
<organism evidence="7 8">
    <name type="scientific">Aquirufa nivalisilvae</name>
    <dbReference type="NCBI Taxonomy" id="2516557"/>
    <lineage>
        <taxon>Bacteria</taxon>
        <taxon>Pseudomonadati</taxon>
        <taxon>Bacteroidota</taxon>
        <taxon>Cytophagia</taxon>
        <taxon>Cytophagales</taxon>
        <taxon>Flectobacillaceae</taxon>
        <taxon>Aquirufa</taxon>
    </lineage>
</organism>